<reference evidence="1" key="1">
    <citation type="submission" date="2022-05" db="EMBL/GenBank/DDBJ databases">
        <title>The Musa troglodytarum L. genome provides insights into the mechanism of non-climacteric behaviour and enrichment of carotenoids.</title>
        <authorList>
            <person name="Wang J."/>
        </authorList>
    </citation>
    <scope>NUCLEOTIDE SEQUENCE</scope>
    <source>
        <tissue evidence="1">Leaf</tissue>
    </source>
</reference>
<name>A0A9E7LAL1_9LILI</name>
<evidence type="ECO:0000313" key="2">
    <source>
        <dbReference type="Proteomes" id="UP001055439"/>
    </source>
</evidence>
<dbReference type="AlphaFoldDB" id="A0A9E7LAL1"/>
<organism evidence="1 2">
    <name type="scientific">Musa troglodytarum</name>
    <name type="common">fe'i banana</name>
    <dbReference type="NCBI Taxonomy" id="320322"/>
    <lineage>
        <taxon>Eukaryota</taxon>
        <taxon>Viridiplantae</taxon>
        <taxon>Streptophyta</taxon>
        <taxon>Embryophyta</taxon>
        <taxon>Tracheophyta</taxon>
        <taxon>Spermatophyta</taxon>
        <taxon>Magnoliopsida</taxon>
        <taxon>Liliopsida</taxon>
        <taxon>Zingiberales</taxon>
        <taxon>Musaceae</taxon>
        <taxon>Musa</taxon>
    </lineage>
</organism>
<proteinExistence type="predicted"/>
<dbReference type="Proteomes" id="UP001055439">
    <property type="component" value="Chromosome 9"/>
</dbReference>
<sequence length="130" mass="14144">MSKKCNRSAGCGLDDMNEMPTICSTSSVSSRDCEEIKHEGGGFSAELAKNVRSTALKFVRLLRNRASKALHSVSGRRRLPPTMVPSECDAAGSRCTPGLSPVRGRRRLHQIPPLLVKEIMLETLHASTTP</sequence>
<accession>A0A9E7LAL1</accession>
<evidence type="ECO:0000313" key="1">
    <source>
        <dbReference type="EMBL" id="URE43910.1"/>
    </source>
</evidence>
<protein>
    <submittedName>
        <fullName evidence="1">Uncharacterized protein</fullName>
    </submittedName>
</protein>
<gene>
    <name evidence="1" type="ORF">MUK42_32855</name>
</gene>
<keyword evidence="2" id="KW-1185">Reference proteome</keyword>
<dbReference type="EMBL" id="CP097511">
    <property type="protein sequence ID" value="URE43910.1"/>
    <property type="molecule type" value="Genomic_DNA"/>
</dbReference>